<dbReference type="Proteomes" id="UP000691718">
    <property type="component" value="Unassembled WGS sequence"/>
</dbReference>
<feature type="chain" id="PRO_5035899523" evidence="4">
    <location>
        <begin position="24"/>
        <end position="153"/>
    </location>
</feature>
<evidence type="ECO:0000256" key="4">
    <source>
        <dbReference type="SAM" id="SignalP"/>
    </source>
</evidence>
<comment type="similarity">
    <text evidence="2">Belongs to the PBP/GOBP family.</text>
</comment>
<keyword evidence="6" id="KW-1185">Reference proteome</keyword>
<comment type="caution">
    <text evidence="5">The sequence shown here is derived from an EMBL/GenBank/DDBJ whole genome shotgun (WGS) entry which is preliminary data.</text>
</comment>
<dbReference type="GO" id="GO:0007608">
    <property type="term" value="P:sensory perception of smell"/>
    <property type="evidence" value="ECO:0007669"/>
    <property type="project" value="TreeGrafter"/>
</dbReference>
<evidence type="ECO:0000313" key="5">
    <source>
        <dbReference type="EMBL" id="CAG4996612.1"/>
    </source>
</evidence>
<gene>
    <name evidence="5" type="ORF">PAPOLLO_LOCUS13034</name>
</gene>
<dbReference type="InterPro" id="IPR006170">
    <property type="entry name" value="PBP/GOBP"/>
</dbReference>
<evidence type="ECO:0000256" key="2">
    <source>
        <dbReference type="ARBA" id="ARBA00008098"/>
    </source>
</evidence>
<keyword evidence="3" id="KW-0964">Secreted</keyword>
<dbReference type="OrthoDB" id="7692290at2759"/>
<keyword evidence="4" id="KW-0732">Signal</keyword>
<dbReference type="GO" id="GO:0005549">
    <property type="term" value="F:odorant binding"/>
    <property type="evidence" value="ECO:0007669"/>
    <property type="project" value="InterPro"/>
</dbReference>
<reference evidence="5" key="1">
    <citation type="submission" date="2021-04" db="EMBL/GenBank/DDBJ databases">
        <authorList>
            <person name="Tunstrom K."/>
        </authorList>
    </citation>
    <scope>NUCLEOTIDE SEQUENCE</scope>
</reference>
<name>A0A8S3X3H7_PARAO</name>
<organism evidence="5 6">
    <name type="scientific">Parnassius apollo</name>
    <name type="common">Apollo butterfly</name>
    <name type="synonym">Papilio apollo</name>
    <dbReference type="NCBI Taxonomy" id="110799"/>
    <lineage>
        <taxon>Eukaryota</taxon>
        <taxon>Metazoa</taxon>
        <taxon>Ecdysozoa</taxon>
        <taxon>Arthropoda</taxon>
        <taxon>Hexapoda</taxon>
        <taxon>Insecta</taxon>
        <taxon>Pterygota</taxon>
        <taxon>Neoptera</taxon>
        <taxon>Endopterygota</taxon>
        <taxon>Lepidoptera</taxon>
        <taxon>Glossata</taxon>
        <taxon>Ditrysia</taxon>
        <taxon>Papilionoidea</taxon>
        <taxon>Papilionidae</taxon>
        <taxon>Parnassiinae</taxon>
        <taxon>Parnassini</taxon>
        <taxon>Parnassius</taxon>
        <taxon>Parnassius</taxon>
    </lineage>
</organism>
<proteinExistence type="inferred from homology"/>
<evidence type="ECO:0000256" key="3">
    <source>
        <dbReference type="ARBA" id="ARBA00022525"/>
    </source>
</evidence>
<dbReference type="Pfam" id="PF01395">
    <property type="entry name" value="PBP_GOBP"/>
    <property type="match status" value="1"/>
</dbReference>
<dbReference type="CDD" id="cd23992">
    <property type="entry name" value="PBP_GOBP"/>
    <property type="match status" value="1"/>
</dbReference>
<accession>A0A8S3X3H7</accession>
<dbReference type="PANTHER" id="PTHR11857">
    <property type="entry name" value="ODORANT BINDING PROTEIN-RELATED"/>
    <property type="match status" value="1"/>
</dbReference>
<comment type="subcellular location">
    <subcellularLocation>
        <location evidence="1">Secreted</location>
    </subcellularLocation>
</comment>
<dbReference type="PANTHER" id="PTHR11857:SF43">
    <property type="entry name" value="GEO07291P1-RELATED"/>
    <property type="match status" value="1"/>
</dbReference>
<evidence type="ECO:0000256" key="1">
    <source>
        <dbReference type="ARBA" id="ARBA00004613"/>
    </source>
</evidence>
<dbReference type="SMART" id="SM00708">
    <property type="entry name" value="PhBP"/>
    <property type="match status" value="1"/>
</dbReference>
<dbReference type="GO" id="GO:0005615">
    <property type="term" value="C:extracellular space"/>
    <property type="evidence" value="ECO:0007669"/>
    <property type="project" value="TreeGrafter"/>
</dbReference>
<protein>
    <submittedName>
        <fullName evidence="5">(apollo) hypothetical protein</fullName>
    </submittedName>
</protein>
<feature type="signal peptide" evidence="4">
    <location>
        <begin position="1"/>
        <end position="23"/>
    </location>
</feature>
<evidence type="ECO:0000313" key="6">
    <source>
        <dbReference type="Proteomes" id="UP000691718"/>
    </source>
</evidence>
<dbReference type="AlphaFoldDB" id="A0A8S3X3H7"/>
<sequence length="153" mass="17299">MNKILVLICCLFYLNVIPFEVYAMTAEQKAHIHEHFEQIGIECIKDNTITEEDINNLRAHKIASGPDVPCFLACMLKEVGIMDDKGMLQKETALEHAKKIFNDAEELKLMEDYLHSCSHINDEAVSDGEKGCERASLAYKCMTENASQFGIEL</sequence>
<dbReference type="EMBL" id="CAJQZP010000929">
    <property type="protein sequence ID" value="CAG4996612.1"/>
    <property type="molecule type" value="Genomic_DNA"/>
</dbReference>